<dbReference type="WBParaSite" id="RSKR_0000567000.1">
    <property type="protein sequence ID" value="RSKR_0000567000.1"/>
    <property type="gene ID" value="RSKR_0000567000"/>
</dbReference>
<protein>
    <submittedName>
        <fullName evidence="2">BCNT-C domain-containing protein</fullName>
    </submittedName>
</protein>
<sequence length="211" mass="23213">MSNKKGTLFEEDENYDTSEDEDFEPGPESEDEEEKRLEFQDEEDDSDLDGNLKDEQSPQKDTAPGKTGITPIAITVPESEPLSKEENDKLYAEVLKEASEIACKPVPVESIKPKAEESKPGSSLKRPIGGKSGGLSSVASMLAKKRKKSSLAESAESWSKFKDNTGISSELSTFNRGKGGYLQKQDFLARTDLKQFEKEREARGAARKGGE</sequence>
<evidence type="ECO:0000313" key="2">
    <source>
        <dbReference type="WBParaSite" id="RSKR_0000567000.1"/>
    </source>
</evidence>
<name>A0AC35TZ76_9BILA</name>
<dbReference type="Proteomes" id="UP000095286">
    <property type="component" value="Unplaced"/>
</dbReference>
<organism evidence="1 2">
    <name type="scientific">Rhabditophanes sp. KR3021</name>
    <dbReference type="NCBI Taxonomy" id="114890"/>
    <lineage>
        <taxon>Eukaryota</taxon>
        <taxon>Metazoa</taxon>
        <taxon>Ecdysozoa</taxon>
        <taxon>Nematoda</taxon>
        <taxon>Chromadorea</taxon>
        <taxon>Rhabditida</taxon>
        <taxon>Tylenchina</taxon>
        <taxon>Panagrolaimomorpha</taxon>
        <taxon>Strongyloidoidea</taxon>
        <taxon>Alloionematidae</taxon>
        <taxon>Rhabditophanes</taxon>
    </lineage>
</organism>
<evidence type="ECO:0000313" key="1">
    <source>
        <dbReference type="Proteomes" id="UP000095286"/>
    </source>
</evidence>
<accession>A0AC35TZ76</accession>
<reference evidence="2" key="1">
    <citation type="submission" date="2016-11" db="UniProtKB">
        <authorList>
            <consortium name="WormBaseParasite"/>
        </authorList>
    </citation>
    <scope>IDENTIFICATION</scope>
    <source>
        <strain evidence="2">KR3021</strain>
    </source>
</reference>
<proteinExistence type="predicted"/>